<feature type="domain" description="Phytocyanin" evidence="4">
    <location>
        <begin position="13"/>
        <end position="116"/>
    </location>
</feature>
<dbReference type="InterPro" id="IPR003245">
    <property type="entry name" value="Phytocyanin_dom"/>
</dbReference>
<feature type="compositionally biased region" description="Low complexity" evidence="3">
    <location>
        <begin position="117"/>
        <end position="127"/>
    </location>
</feature>
<dbReference type="Pfam" id="PF02298">
    <property type="entry name" value="Cu_bind_like"/>
    <property type="match status" value="1"/>
</dbReference>
<gene>
    <name evidence="5" type="ORF">C5167_003714</name>
</gene>
<dbReference type="PROSITE" id="PS51485">
    <property type="entry name" value="PHYTOCYANIN"/>
    <property type="match status" value="1"/>
</dbReference>
<keyword evidence="2" id="KW-0325">Glycoprotein</keyword>
<evidence type="ECO:0000256" key="1">
    <source>
        <dbReference type="ARBA" id="ARBA00023157"/>
    </source>
</evidence>
<dbReference type="Gramene" id="RZC77864">
    <property type="protein sequence ID" value="RZC77864"/>
    <property type="gene ID" value="C5167_003714"/>
</dbReference>
<organism evidence="5 6">
    <name type="scientific">Papaver somniferum</name>
    <name type="common">Opium poppy</name>
    <dbReference type="NCBI Taxonomy" id="3469"/>
    <lineage>
        <taxon>Eukaryota</taxon>
        <taxon>Viridiplantae</taxon>
        <taxon>Streptophyta</taxon>
        <taxon>Embryophyta</taxon>
        <taxon>Tracheophyta</taxon>
        <taxon>Spermatophyta</taxon>
        <taxon>Magnoliopsida</taxon>
        <taxon>Ranunculales</taxon>
        <taxon>Papaveraceae</taxon>
        <taxon>Papaveroideae</taxon>
        <taxon>Papaver</taxon>
    </lineage>
</organism>
<name>A0A4Y7KX10_PAPSO</name>
<sequence length="191" mass="21010">MVITNSVCIYGHVQHIVGGENFGWTIPEYKDYYSNWSSNQSFHVGDTLVFEFESEFHNVMQVSRREYDECASQNPYQAFIIGPATVALIQEGIQYFICCTADYCNLGQKLSAAVQPSSSTPSTLSTPSSPPPTSQSHQNADHVGPSSSSTDSLMRTTTIISSGVSSFSFTPLGFRDWVLLVCVTFYIALMA</sequence>
<dbReference type="PANTHER" id="PTHR33021">
    <property type="entry name" value="BLUE COPPER PROTEIN"/>
    <property type="match status" value="1"/>
</dbReference>
<dbReference type="InterPro" id="IPR039391">
    <property type="entry name" value="Phytocyanin-like"/>
</dbReference>
<dbReference type="Proteomes" id="UP000316621">
    <property type="component" value="Chromosome 9"/>
</dbReference>
<keyword evidence="1" id="KW-1015">Disulfide bond</keyword>
<dbReference type="AlphaFoldDB" id="A0A4Y7KX10"/>
<dbReference type="OMA" id="AVALMQF"/>
<evidence type="ECO:0000256" key="3">
    <source>
        <dbReference type="SAM" id="MobiDB-lite"/>
    </source>
</evidence>
<dbReference type="Gene3D" id="2.60.40.420">
    <property type="entry name" value="Cupredoxins - blue copper proteins"/>
    <property type="match status" value="1"/>
</dbReference>
<evidence type="ECO:0000259" key="4">
    <source>
        <dbReference type="PROSITE" id="PS51485"/>
    </source>
</evidence>
<evidence type="ECO:0000313" key="5">
    <source>
        <dbReference type="EMBL" id="RZC77864.1"/>
    </source>
</evidence>
<dbReference type="EMBL" id="CM010723">
    <property type="protein sequence ID" value="RZC77864.1"/>
    <property type="molecule type" value="Genomic_DNA"/>
</dbReference>
<dbReference type="SUPFAM" id="SSF49503">
    <property type="entry name" value="Cupredoxins"/>
    <property type="match status" value="1"/>
</dbReference>
<accession>A0A4Y7KX10</accession>
<evidence type="ECO:0000256" key="2">
    <source>
        <dbReference type="ARBA" id="ARBA00023180"/>
    </source>
</evidence>
<dbReference type="GO" id="GO:0005886">
    <property type="term" value="C:plasma membrane"/>
    <property type="evidence" value="ECO:0007669"/>
    <property type="project" value="TreeGrafter"/>
</dbReference>
<protein>
    <recommendedName>
        <fullName evidence="4">Phytocyanin domain-containing protein</fullName>
    </recommendedName>
</protein>
<dbReference type="FunFam" id="2.60.40.420:FF:000034">
    <property type="entry name" value="Cupredoxin superfamily protein"/>
    <property type="match status" value="1"/>
</dbReference>
<proteinExistence type="predicted"/>
<reference evidence="5 6" key="1">
    <citation type="journal article" date="2018" name="Science">
        <title>The opium poppy genome and morphinan production.</title>
        <authorList>
            <person name="Guo L."/>
            <person name="Winzer T."/>
            <person name="Yang X."/>
            <person name="Li Y."/>
            <person name="Ning Z."/>
            <person name="He Z."/>
            <person name="Teodor R."/>
            <person name="Lu Y."/>
            <person name="Bowser T.A."/>
            <person name="Graham I.A."/>
            <person name="Ye K."/>
        </authorList>
    </citation>
    <scope>NUCLEOTIDE SEQUENCE [LARGE SCALE GENOMIC DNA]</scope>
    <source>
        <strain evidence="6">cv. HN1</strain>
        <tissue evidence="5">Leaves</tissue>
    </source>
</reference>
<feature type="region of interest" description="Disordered" evidence="3">
    <location>
        <begin position="117"/>
        <end position="151"/>
    </location>
</feature>
<dbReference type="InterPro" id="IPR008972">
    <property type="entry name" value="Cupredoxin"/>
</dbReference>
<evidence type="ECO:0000313" key="6">
    <source>
        <dbReference type="Proteomes" id="UP000316621"/>
    </source>
</evidence>
<dbReference type="GO" id="GO:0009055">
    <property type="term" value="F:electron transfer activity"/>
    <property type="evidence" value="ECO:0007669"/>
    <property type="project" value="InterPro"/>
</dbReference>
<keyword evidence="6" id="KW-1185">Reference proteome</keyword>
<dbReference type="PANTHER" id="PTHR33021:SF288">
    <property type="entry name" value="OS03G0648500 PROTEIN"/>
    <property type="match status" value="1"/>
</dbReference>